<dbReference type="Pfam" id="PF05437">
    <property type="entry name" value="AzlD"/>
    <property type="match status" value="1"/>
</dbReference>
<feature type="transmembrane region" description="Helical" evidence="1">
    <location>
        <begin position="41"/>
        <end position="60"/>
    </location>
</feature>
<feature type="transmembrane region" description="Helical" evidence="1">
    <location>
        <begin position="80"/>
        <end position="104"/>
    </location>
</feature>
<dbReference type="Proteomes" id="UP001596310">
    <property type="component" value="Unassembled WGS sequence"/>
</dbReference>
<dbReference type="RefSeq" id="WP_125598278.1">
    <property type="nucleotide sequence ID" value="NZ_JBHSSM010000018.1"/>
</dbReference>
<accession>A0ABW1URK8</accession>
<dbReference type="EMBL" id="JBHSSM010000018">
    <property type="protein sequence ID" value="MFC6315616.1"/>
    <property type="molecule type" value="Genomic_DNA"/>
</dbReference>
<name>A0ABW1URK8_9LACO</name>
<sequence length="107" mass="11829">MSSFEYTLITIIGCGLITWLSRVLPFILLKKMTLSPAVREFLSFVPIVIMSALWFSNLFTQDLGHLPQLNLENCLASVPTLISAIISKNLLVIVTVGIVSLALIRLI</sequence>
<evidence type="ECO:0000313" key="3">
    <source>
        <dbReference type="Proteomes" id="UP001596310"/>
    </source>
</evidence>
<dbReference type="InterPro" id="IPR008407">
    <property type="entry name" value="Brnchd-chn_aa_trnsp_AzlD"/>
</dbReference>
<keyword evidence="1" id="KW-1133">Transmembrane helix</keyword>
<keyword evidence="1" id="KW-0812">Transmembrane</keyword>
<reference evidence="3" key="1">
    <citation type="journal article" date="2019" name="Int. J. Syst. Evol. Microbiol.">
        <title>The Global Catalogue of Microorganisms (GCM) 10K type strain sequencing project: providing services to taxonomists for standard genome sequencing and annotation.</title>
        <authorList>
            <consortium name="The Broad Institute Genomics Platform"/>
            <consortium name="The Broad Institute Genome Sequencing Center for Infectious Disease"/>
            <person name="Wu L."/>
            <person name="Ma J."/>
        </authorList>
    </citation>
    <scope>NUCLEOTIDE SEQUENCE [LARGE SCALE GENOMIC DNA]</scope>
    <source>
        <strain evidence="3">CCM 8897</strain>
    </source>
</reference>
<protein>
    <submittedName>
        <fullName evidence="2">AzlD domain-containing protein</fullName>
    </submittedName>
</protein>
<evidence type="ECO:0000256" key="1">
    <source>
        <dbReference type="SAM" id="Phobius"/>
    </source>
</evidence>
<organism evidence="2 3">
    <name type="scientific">Lapidilactobacillus achengensis</name>
    <dbReference type="NCBI Taxonomy" id="2486000"/>
    <lineage>
        <taxon>Bacteria</taxon>
        <taxon>Bacillati</taxon>
        <taxon>Bacillota</taxon>
        <taxon>Bacilli</taxon>
        <taxon>Lactobacillales</taxon>
        <taxon>Lactobacillaceae</taxon>
        <taxon>Lapidilactobacillus</taxon>
    </lineage>
</organism>
<keyword evidence="3" id="KW-1185">Reference proteome</keyword>
<feature type="transmembrane region" description="Helical" evidence="1">
    <location>
        <begin position="6"/>
        <end position="29"/>
    </location>
</feature>
<proteinExistence type="predicted"/>
<keyword evidence="1" id="KW-0472">Membrane</keyword>
<evidence type="ECO:0000313" key="2">
    <source>
        <dbReference type="EMBL" id="MFC6315616.1"/>
    </source>
</evidence>
<comment type="caution">
    <text evidence="2">The sequence shown here is derived from an EMBL/GenBank/DDBJ whole genome shotgun (WGS) entry which is preliminary data.</text>
</comment>
<gene>
    <name evidence="2" type="ORF">ACFQHW_08585</name>
</gene>